<reference evidence="1 2" key="2">
    <citation type="journal article" date="2015" name="Stand. Genomic Sci.">
        <title>The complete genome sequence of the rumen methanogen Methanosarcina barkeri CM1.</title>
        <authorList>
            <person name="Lambie S.C."/>
            <person name="Kelly W.J."/>
            <person name="Leahy S.C."/>
            <person name="Li D."/>
            <person name="Reilly K."/>
            <person name="McAllister T.A."/>
            <person name="Valle E.R."/>
            <person name="Attwood G.T."/>
            <person name="Altermann E."/>
        </authorList>
    </citation>
    <scope>NUCLEOTIDE SEQUENCE [LARGE SCALE GENOMIC DNA]</scope>
    <source>
        <strain evidence="1 2">CM1</strain>
    </source>
</reference>
<dbReference type="RefSeq" id="WP_155396532.1">
    <property type="nucleotide sequence ID" value="NZ_CP008746.1"/>
</dbReference>
<gene>
    <name evidence="1" type="ORF">MCM1_3071</name>
</gene>
<protein>
    <submittedName>
        <fullName evidence="1">Uncharacterized protein</fullName>
    </submittedName>
</protein>
<dbReference type="GeneID" id="42569761"/>
<organism evidence="1 2">
    <name type="scientific">Methanosarcina barkeri CM1</name>
    <dbReference type="NCBI Taxonomy" id="796385"/>
    <lineage>
        <taxon>Archaea</taxon>
        <taxon>Methanobacteriati</taxon>
        <taxon>Methanobacteriota</taxon>
        <taxon>Stenosarchaea group</taxon>
        <taxon>Methanomicrobia</taxon>
        <taxon>Methanosarcinales</taxon>
        <taxon>Methanosarcinaceae</taxon>
        <taxon>Methanosarcina</taxon>
    </lineage>
</organism>
<accession>A0A0G3CLQ8</accession>
<dbReference type="Proteomes" id="UP000035331">
    <property type="component" value="Chromosome"/>
</dbReference>
<sequence length="106" mass="11837">MTFLIKGLTANFFEKELIEKSSKTTWSALSQPFSKNCLPATLLKKGLTENFSNERIKHHNGCSTTLLKKGLTENNSKNVIGVIKRRNGCGTYDHALSFLKTCLSLE</sequence>
<dbReference type="EMBL" id="CP008746">
    <property type="protein sequence ID" value="AKJ40062.1"/>
    <property type="molecule type" value="Genomic_DNA"/>
</dbReference>
<proteinExistence type="predicted"/>
<evidence type="ECO:0000313" key="2">
    <source>
        <dbReference type="Proteomes" id="UP000035331"/>
    </source>
</evidence>
<evidence type="ECO:0000313" key="1">
    <source>
        <dbReference type="EMBL" id="AKJ40062.1"/>
    </source>
</evidence>
<reference evidence="2" key="1">
    <citation type="submission" date="2014-06" db="EMBL/GenBank/DDBJ databases">
        <title>The complete genome sequence of Methanosarcina barkeri CM1.</title>
        <authorList>
            <consortium name="Pastoral Greenhouse Gas Research Consortium"/>
            <person name="Lambie S.C."/>
            <person name="Leahy S.C."/>
            <person name="Kelly W.J."/>
            <person name="Li D."/>
            <person name="Reilly K."/>
            <person name="Attwood G.T."/>
            <person name="Altermann E."/>
        </authorList>
    </citation>
    <scope>NUCLEOTIDE SEQUENCE [LARGE SCALE GENOMIC DNA]</scope>
    <source>
        <strain evidence="2">CM1</strain>
    </source>
</reference>
<name>A0A0G3CLQ8_METBA</name>
<dbReference type="AlphaFoldDB" id="A0A0G3CLQ8"/>